<sequence length="100" mass="11304">MRESTFLAMENNVKSLILKLLSLLILLIYMVETVNGDAVRPRWSFIKCQIDCMPMCMSINNVKISSCRIACRNGCQQLKGRGVVQATGWKAPRFVPISRP</sequence>
<protein>
    <recommendedName>
        <fullName evidence="4">Plant thionin family protein</fullName>
    </recommendedName>
</protein>
<gene>
    <name evidence="2" type="ORF">F3Y22_tig00113124pilonHSYRG00133</name>
</gene>
<feature type="chain" id="PRO_5025693550" description="Plant thionin family protein" evidence="1">
    <location>
        <begin position="37"/>
        <end position="100"/>
    </location>
</feature>
<evidence type="ECO:0000313" key="3">
    <source>
        <dbReference type="Proteomes" id="UP000436088"/>
    </source>
</evidence>
<accession>A0A6A2X6S3</accession>
<reference evidence="2" key="1">
    <citation type="submission" date="2019-09" db="EMBL/GenBank/DDBJ databases">
        <title>Draft genome information of white flower Hibiscus syriacus.</title>
        <authorList>
            <person name="Kim Y.-M."/>
        </authorList>
    </citation>
    <scope>NUCLEOTIDE SEQUENCE [LARGE SCALE GENOMIC DNA]</scope>
    <source>
        <strain evidence="2">YM2019G1</strain>
    </source>
</reference>
<comment type="caution">
    <text evidence="2">The sequence shown here is derived from an EMBL/GenBank/DDBJ whole genome shotgun (WGS) entry which is preliminary data.</text>
</comment>
<dbReference type="EMBL" id="VEPZ02001693">
    <property type="protein sequence ID" value="KAE8662815.1"/>
    <property type="molecule type" value="Genomic_DNA"/>
</dbReference>
<keyword evidence="1" id="KW-0732">Signal</keyword>
<dbReference type="AlphaFoldDB" id="A0A6A2X6S3"/>
<name>A0A6A2X6S3_HIBSY</name>
<evidence type="ECO:0000256" key="1">
    <source>
        <dbReference type="SAM" id="SignalP"/>
    </source>
</evidence>
<feature type="signal peptide" evidence="1">
    <location>
        <begin position="1"/>
        <end position="36"/>
    </location>
</feature>
<keyword evidence="3" id="KW-1185">Reference proteome</keyword>
<evidence type="ECO:0008006" key="4">
    <source>
        <dbReference type="Google" id="ProtNLM"/>
    </source>
</evidence>
<proteinExistence type="predicted"/>
<evidence type="ECO:0000313" key="2">
    <source>
        <dbReference type="EMBL" id="KAE8662815.1"/>
    </source>
</evidence>
<dbReference type="Proteomes" id="UP000436088">
    <property type="component" value="Unassembled WGS sequence"/>
</dbReference>
<organism evidence="2 3">
    <name type="scientific">Hibiscus syriacus</name>
    <name type="common">Rose of Sharon</name>
    <dbReference type="NCBI Taxonomy" id="106335"/>
    <lineage>
        <taxon>Eukaryota</taxon>
        <taxon>Viridiplantae</taxon>
        <taxon>Streptophyta</taxon>
        <taxon>Embryophyta</taxon>
        <taxon>Tracheophyta</taxon>
        <taxon>Spermatophyta</taxon>
        <taxon>Magnoliopsida</taxon>
        <taxon>eudicotyledons</taxon>
        <taxon>Gunneridae</taxon>
        <taxon>Pentapetalae</taxon>
        <taxon>rosids</taxon>
        <taxon>malvids</taxon>
        <taxon>Malvales</taxon>
        <taxon>Malvaceae</taxon>
        <taxon>Malvoideae</taxon>
        <taxon>Hibiscus</taxon>
    </lineage>
</organism>